<dbReference type="EMBL" id="AVQD01000012">
    <property type="protein sequence ID" value="KOA39955.1"/>
    <property type="molecule type" value="Genomic_DNA"/>
</dbReference>
<dbReference type="AlphaFoldDB" id="A0A0L7AXM3"/>
<evidence type="ECO:0000313" key="3">
    <source>
        <dbReference type="Proteomes" id="UP000037193"/>
    </source>
</evidence>
<accession>A0A0L7AXM3</accession>
<feature type="region of interest" description="Disordered" evidence="1">
    <location>
        <begin position="1"/>
        <end position="72"/>
    </location>
</feature>
<gene>
    <name evidence="2" type="ORF">BBM1128_07480</name>
</gene>
<proteinExistence type="predicted"/>
<dbReference type="Proteomes" id="UP000037193">
    <property type="component" value="Unassembled WGS sequence"/>
</dbReference>
<evidence type="ECO:0000313" key="2">
    <source>
        <dbReference type="EMBL" id="KOA39955.1"/>
    </source>
</evidence>
<comment type="caution">
    <text evidence="2">The sequence shown here is derived from an EMBL/GenBank/DDBJ whole genome shotgun (WGS) entry which is preliminary data.</text>
</comment>
<sequence length="72" mass="8111">MRSLHSQLGFAPPVGGRDPTQRTNQCNDQSSRGTDHSHARHRREAKTRLLQQPADRGRERKHGGGNATREDK</sequence>
<organism evidence="2 3">
    <name type="scientific">Bifidobacterium breve MCC 1128</name>
    <dbReference type="NCBI Taxonomy" id="1365965"/>
    <lineage>
        <taxon>Bacteria</taxon>
        <taxon>Bacillati</taxon>
        <taxon>Actinomycetota</taxon>
        <taxon>Actinomycetes</taxon>
        <taxon>Bifidobacteriales</taxon>
        <taxon>Bifidobacteriaceae</taxon>
        <taxon>Bifidobacterium</taxon>
    </lineage>
</organism>
<evidence type="ECO:0000256" key="1">
    <source>
        <dbReference type="SAM" id="MobiDB-lite"/>
    </source>
</evidence>
<feature type="compositionally biased region" description="Polar residues" evidence="1">
    <location>
        <begin position="21"/>
        <end position="32"/>
    </location>
</feature>
<name>A0A0L7AXM3_BIFBR</name>
<protein>
    <submittedName>
        <fullName evidence="2">Uncharacterized protein</fullName>
    </submittedName>
</protein>
<reference evidence="2 3" key="1">
    <citation type="journal article" date="2015" name="Int J Genomics">
        <title>Comparative Genomics Revealed Genetic Diversity and Species/Strain-Level Differences in Carbohydrate Metabolism of Three Probiotic Bifidobacterial Species.</title>
        <authorList>
            <person name="Odamaki T."/>
            <person name="Horigome A."/>
            <person name="Sugahara H."/>
            <person name="Hashikura N."/>
            <person name="Minami J."/>
            <person name="Xiao J.Z."/>
            <person name="Abe F."/>
        </authorList>
    </citation>
    <scope>NUCLEOTIDE SEQUENCE [LARGE SCALE GENOMIC DNA]</scope>
    <source>
        <strain evidence="2 3">MCC 1128</strain>
    </source>
</reference>